<name>A0A0R3QF43_9BILA</name>
<dbReference type="Proteomes" id="UP000280834">
    <property type="component" value="Unassembled WGS sequence"/>
</dbReference>
<keyword evidence="3" id="KW-1185">Reference proteome</keyword>
<organism evidence="4">
    <name type="scientific">Brugia timori</name>
    <dbReference type="NCBI Taxonomy" id="42155"/>
    <lineage>
        <taxon>Eukaryota</taxon>
        <taxon>Metazoa</taxon>
        <taxon>Ecdysozoa</taxon>
        <taxon>Nematoda</taxon>
        <taxon>Chromadorea</taxon>
        <taxon>Rhabditida</taxon>
        <taxon>Spirurina</taxon>
        <taxon>Spiruromorpha</taxon>
        <taxon>Filarioidea</taxon>
        <taxon>Onchocercidae</taxon>
        <taxon>Brugia</taxon>
    </lineage>
</organism>
<evidence type="ECO:0000313" key="3">
    <source>
        <dbReference type="Proteomes" id="UP000280834"/>
    </source>
</evidence>
<sequence>MEVRQLRNNPIETLNRTARQAGYGETPQQAPSPEISGASCDQCCQPGPPGPEGPQGKPGKQGRPGATGRP</sequence>
<dbReference type="STRING" id="42155.A0A0R3QF43"/>
<reference evidence="2 3" key="2">
    <citation type="submission" date="2018-11" db="EMBL/GenBank/DDBJ databases">
        <authorList>
            <consortium name="Pathogen Informatics"/>
        </authorList>
    </citation>
    <scope>NUCLEOTIDE SEQUENCE [LARGE SCALE GENOMIC DNA]</scope>
</reference>
<feature type="region of interest" description="Disordered" evidence="1">
    <location>
        <begin position="1"/>
        <end position="70"/>
    </location>
</feature>
<reference evidence="4" key="1">
    <citation type="submission" date="2017-02" db="UniProtKB">
        <authorList>
            <consortium name="WormBaseParasite"/>
        </authorList>
    </citation>
    <scope>IDENTIFICATION</scope>
</reference>
<dbReference type="AlphaFoldDB" id="A0A0R3QF43"/>
<evidence type="ECO:0000256" key="1">
    <source>
        <dbReference type="SAM" id="MobiDB-lite"/>
    </source>
</evidence>
<evidence type="ECO:0000313" key="2">
    <source>
        <dbReference type="EMBL" id="VDO16469.1"/>
    </source>
</evidence>
<protein>
    <submittedName>
        <fullName evidence="4">Collagen-like protein</fullName>
    </submittedName>
</protein>
<gene>
    <name evidence="2" type="ORF">BTMF_LOCUS4276</name>
</gene>
<accession>A0A0R3QF43</accession>
<dbReference type="WBParaSite" id="BTMF_0000498701-mRNA-1">
    <property type="protein sequence ID" value="BTMF_0000498701-mRNA-1"/>
    <property type="gene ID" value="BTMF_0000498701"/>
</dbReference>
<feature type="compositionally biased region" description="Polar residues" evidence="1">
    <location>
        <begin position="1"/>
        <end position="18"/>
    </location>
</feature>
<dbReference type="EMBL" id="UZAG01004162">
    <property type="protein sequence ID" value="VDO16469.1"/>
    <property type="molecule type" value="Genomic_DNA"/>
</dbReference>
<evidence type="ECO:0000313" key="4">
    <source>
        <dbReference type="WBParaSite" id="BTMF_0000498701-mRNA-1"/>
    </source>
</evidence>
<feature type="compositionally biased region" description="Low complexity" evidence="1">
    <location>
        <begin position="54"/>
        <end position="64"/>
    </location>
</feature>
<proteinExistence type="predicted"/>